<dbReference type="Pfam" id="PF13749">
    <property type="entry name" value="HATPase_c_4"/>
    <property type="match status" value="1"/>
</dbReference>
<proteinExistence type="predicted"/>
<dbReference type="PANTHER" id="PTHR30595:SF6">
    <property type="entry name" value="SCHLAFEN ALBA-2 DOMAIN-CONTAINING PROTEIN"/>
    <property type="match status" value="1"/>
</dbReference>
<comment type="caution">
    <text evidence="3">The sequence shown here is derived from an EMBL/GenBank/DDBJ whole genome shotgun (WGS) entry which is preliminary data.</text>
</comment>
<dbReference type="RefSeq" id="WP_219083250.1">
    <property type="nucleotide sequence ID" value="NZ_JAHBBD010000036.1"/>
</dbReference>
<sequence length="505" mass="55822">MYDTLDDLIRHIVDTRCETRTVEVKSARNGAPRVHDSLSSFSNQNDGGVIVFGIDESAGYEICGVYDPQDLQRNIHGQCTQMTPEVRPVFDTADIDGKTVVAAFIPGRPMSERPVYQTARGIIQGSYVRIGDADAHMTPVELYEIESFKNGRRDDIATETSASTDMLDETALLRLVDEARRGRPLLSRRPVDEVMNLIGVTHDGKPTLAGLLSVGDYPQQVYPNLCVTAVAVAGTDLGTGADGERFLDNKRFEGTVEQMVEGAMGFVARNSRTTTVIRDGRRTDVPQYPETAVREILVNALMHRDYGPYCKGTQVRLTLFSDRLECWNPGGVYGGQNVSELGYVNSQIRNPTLVSLLEIQHIAENRHSGIPVIRDEARAIGAPEPEFVDSRGSFLVRFRCAPARDAAERQRIASDATTAVRPGHAPDDSRKHHPAGRNDDAVLRFCAVPRSAQDIAEFCGLSTAYVRRTVIRPMIASGKLRMTIPDKPRSKRQRYVSGMQDSDDE</sequence>
<accession>A0ABS6WBG0</accession>
<protein>
    <submittedName>
        <fullName evidence="3">DNA binding domain-containing protein</fullName>
    </submittedName>
</protein>
<dbReference type="InterPro" id="IPR007421">
    <property type="entry name" value="Schlafen_AlbA_2_dom"/>
</dbReference>
<feature type="domain" description="Schlafen AlbA-2" evidence="2">
    <location>
        <begin position="18"/>
        <end position="137"/>
    </location>
</feature>
<name>A0ABS6WBG0_9BIFI</name>
<evidence type="ECO:0000259" key="2">
    <source>
        <dbReference type="Pfam" id="PF04326"/>
    </source>
</evidence>
<dbReference type="PANTHER" id="PTHR30595">
    <property type="entry name" value="GLPR-RELATED TRANSCRIPTIONAL REPRESSOR"/>
    <property type="match status" value="1"/>
</dbReference>
<dbReference type="Pfam" id="PF04326">
    <property type="entry name" value="SLFN_AlbA_2"/>
    <property type="match status" value="1"/>
</dbReference>
<gene>
    <name evidence="3" type="ORF">KIH73_10415</name>
</gene>
<reference evidence="3 4" key="1">
    <citation type="submission" date="2021-05" db="EMBL/GenBank/DDBJ databases">
        <title>Phylogenetic classification of ten novel species belonging to the genus Bifidobacterium comprising B. colchicus sp. nov., B. abeli sp. nov., B. bicoloris sp. nov., B. guerezis sp. nov., B. rosaliae sp. nov., B. santillanensis sp. nov., B. argentati sp. nov., B. amazzoni sp. nov., B. pluviali sp. nov., and B. pinnaculum sp. nov.</title>
        <authorList>
            <person name="Lugli G.A."/>
            <person name="Ruiz Garcia L."/>
            <person name="Margolles A."/>
            <person name="Ventura M."/>
        </authorList>
    </citation>
    <scope>NUCLEOTIDE SEQUENCE [LARGE SCALE GENOMIC DNA]</scope>
    <source>
        <strain evidence="3 4">6T3</strain>
    </source>
</reference>
<dbReference type="EMBL" id="JAHBBD010000036">
    <property type="protein sequence ID" value="MBW3083757.1"/>
    <property type="molecule type" value="Genomic_DNA"/>
</dbReference>
<keyword evidence="4" id="KW-1185">Reference proteome</keyword>
<organism evidence="3 4">
    <name type="scientific">Bifidobacterium phasiani</name>
    <dbReference type="NCBI Taxonomy" id="2834431"/>
    <lineage>
        <taxon>Bacteria</taxon>
        <taxon>Bacillati</taxon>
        <taxon>Actinomycetota</taxon>
        <taxon>Actinomycetes</taxon>
        <taxon>Bifidobacteriales</taxon>
        <taxon>Bifidobacteriaceae</taxon>
        <taxon>Bifidobacterium</taxon>
    </lineage>
</organism>
<dbReference type="Proteomes" id="UP000812844">
    <property type="component" value="Unassembled WGS sequence"/>
</dbReference>
<feature type="region of interest" description="Disordered" evidence="1">
    <location>
        <begin position="482"/>
        <end position="505"/>
    </location>
</feature>
<evidence type="ECO:0000313" key="3">
    <source>
        <dbReference type="EMBL" id="MBW3083757.1"/>
    </source>
</evidence>
<feature type="compositionally biased region" description="Basic and acidic residues" evidence="1">
    <location>
        <begin position="424"/>
        <end position="436"/>
    </location>
</feature>
<evidence type="ECO:0000256" key="1">
    <source>
        <dbReference type="SAM" id="MobiDB-lite"/>
    </source>
</evidence>
<feature type="region of interest" description="Disordered" evidence="1">
    <location>
        <begin position="411"/>
        <end position="436"/>
    </location>
</feature>
<evidence type="ECO:0000313" key="4">
    <source>
        <dbReference type="Proteomes" id="UP000812844"/>
    </source>
</evidence>